<accession>A0A2G8S971</accession>
<feature type="compositionally biased region" description="Polar residues" evidence="1">
    <location>
        <begin position="1"/>
        <end position="12"/>
    </location>
</feature>
<evidence type="ECO:0000313" key="2">
    <source>
        <dbReference type="EMBL" id="PIL30310.1"/>
    </source>
</evidence>
<evidence type="ECO:0000256" key="1">
    <source>
        <dbReference type="SAM" id="MobiDB-lite"/>
    </source>
</evidence>
<protein>
    <submittedName>
        <fullName evidence="2">Uncharacterized protein</fullName>
    </submittedName>
</protein>
<dbReference type="AlphaFoldDB" id="A0A2G8S971"/>
<gene>
    <name evidence="2" type="ORF">GSI_07494</name>
</gene>
<feature type="region of interest" description="Disordered" evidence="1">
    <location>
        <begin position="1"/>
        <end position="27"/>
    </location>
</feature>
<dbReference type="EMBL" id="AYKW01000015">
    <property type="protein sequence ID" value="PIL30310.1"/>
    <property type="molecule type" value="Genomic_DNA"/>
</dbReference>
<reference evidence="2 3" key="1">
    <citation type="journal article" date="2015" name="Sci. Rep.">
        <title>Chromosome-level genome map provides insights into diverse defense mechanisms in the medicinal fungus Ganoderma sinense.</title>
        <authorList>
            <person name="Zhu Y."/>
            <person name="Xu J."/>
            <person name="Sun C."/>
            <person name="Zhou S."/>
            <person name="Xu H."/>
            <person name="Nelson D.R."/>
            <person name="Qian J."/>
            <person name="Song J."/>
            <person name="Luo H."/>
            <person name="Xiang L."/>
            <person name="Li Y."/>
            <person name="Xu Z."/>
            <person name="Ji A."/>
            <person name="Wang L."/>
            <person name="Lu S."/>
            <person name="Hayward A."/>
            <person name="Sun W."/>
            <person name="Li X."/>
            <person name="Schwartz D.C."/>
            <person name="Wang Y."/>
            <person name="Chen S."/>
        </authorList>
    </citation>
    <scope>NUCLEOTIDE SEQUENCE [LARGE SCALE GENOMIC DNA]</scope>
    <source>
        <strain evidence="2 3">ZZ0214-1</strain>
    </source>
</reference>
<proteinExistence type="predicted"/>
<comment type="caution">
    <text evidence="2">The sequence shown here is derived from an EMBL/GenBank/DDBJ whole genome shotgun (WGS) entry which is preliminary data.</text>
</comment>
<keyword evidence="3" id="KW-1185">Reference proteome</keyword>
<sequence>MRHLNETSSGSSGAVCDAADARRTKKRRVGDVDELWGCLIPWNPANPNLRSIELSKAKRKHAVGSSLKSDICLPASAGIGEAYFGRVLAVLVSCANDASDCEEDEAHCVIEWDGSRGTSITP</sequence>
<name>A0A2G8S971_9APHY</name>
<dbReference type="Proteomes" id="UP000230002">
    <property type="component" value="Unassembled WGS sequence"/>
</dbReference>
<evidence type="ECO:0000313" key="3">
    <source>
        <dbReference type="Proteomes" id="UP000230002"/>
    </source>
</evidence>
<organism evidence="2 3">
    <name type="scientific">Ganoderma sinense ZZ0214-1</name>
    <dbReference type="NCBI Taxonomy" id="1077348"/>
    <lineage>
        <taxon>Eukaryota</taxon>
        <taxon>Fungi</taxon>
        <taxon>Dikarya</taxon>
        <taxon>Basidiomycota</taxon>
        <taxon>Agaricomycotina</taxon>
        <taxon>Agaricomycetes</taxon>
        <taxon>Polyporales</taxon>
        <taxon>Polyporaceae</taxon>
        <taxon>Ganoderma</taxon>
    </lineage>
</organism>